<feature type="DNA-binding region" description="H-T-H motif" evidence="4">
    <location>
        <begin position="34"/>
        <end position="53"/>
    </location>
</feature>
<dbReference type="OrthoDB" id="9796019at2"/>
<evidence type="ECO:0000259" key="5">
    <source>
        <dbReference type="PROSITE" id="PS50977"/>
    </source>
</evidence>
<dbReference type="EMBL" id="RSEB01000001">
    <property type="protein sequence ID" value="RRS01710.1"/>
    <property type="molecule type" value="Genomic_DNA"/>
</dbReference>
<sequence>MTSANPQRRSERARTAILKAVLEACSEQGYGSMTMEGIAKRAGVGKQTIYRWWPSKGAVLQEALNGMIGAETDFPDTGDIAADLRTQMTRVVALLEGEIGTYVSGLIAAAQAEPELAETMVANIFGPRVEACRQRLERAVRQGQIRSDADLVGIAELLYAPLYYRMLLRTRPVSTEQVGQILELVFSGIAPTGSREVAAARPERPGE</sequence>
<dbReference type="PROSITE" id="PS50977">
    <property type="entry name" value="HTH_TETR_2"/>
    <property type="match status" value="1"/>
</dbReference>
<evidence type="ECO:0000313" key="6">
    <source>
        <dbReference type="EMBL" id="RRS01710.1"/>
    </source>
</evidence>
<dbReference type="PANTHER" id="PTHR30055">
    <property type="entry name" value="HTH-TYPE TRANSCRIPTIONAL REGULATOR RUTR"/>
    <property type="match status" value="1"/>
</dbReference>
<dbReference type="Pfam" id="PF00440">
    <property type="entry name" value="TetR_N"/>
    <property type="match status" value="1"/>
</dbReference>
<keyword evidence="7" id="KW-1185">Reference proteome</keyword>
<dbReference type="SUPFAM" id="SSF48498">
    <property type="entry name" value="Tetracyclin repressor-like, C-terminal domain"/>
    <property type="match status" value="1"/>
</dbReference>
<dbReference type="Gene3D" id="1.10.10.60">
    <property type="entry name" value="Homeodomain-like"/>
    <property type="match status" value="1"/>
</dbReference>
<dbReference type="InterPro" id="IPR036271">
    <property type="entry name" value="Tet_transcr_reg_TetR-rel_C_sf"/>
</dbReference>
<dbReference type="AlphaFoldDB" id="A0A426V4G2"/>
<dbReference type="GO" id="GO:0000976">
    <property type="term" value="F:transcription cis-regulatory region binding"/>
    <property type="evidence" value="ECO:0007669"/>
    <property type="project" value="TreeGrafter"/>
</dbReference>
<keyword evidence="1" id="KW-0805">Transcription regulation</keyword>
<organism evidence="6 7">
    <name type="scientific">Glycomyces terrestris</name>
    <dbReference type="NCBI Taxonomy" id="2493553"/>
    <lineage>
        <taxon>Bacteria</taxon>
        <taxon>Bacillati</taxon>
        <taxon>Actinomycetota</taxon>
        <taxon>Actinomycetes</taxon>
        <taxon>Glycomycetales</taxon>
        <taxon>Glycomycetaceae</taxon>
        <taxon>Glycomyces</taxon>
    </lineage>
</organism>
<protein>
    <submittedName>
        <fullName evidence="6">TetR/AcrR family transcriptional regulator</fullName>
    </submittedName>
</protein>
<dbReference type="InterPro" id="IPR001647">
    <property type="entry name" value="HTH_TetR"/>
</dbReference>
<dbReference type="SUPFAM" id="SSF46689">
    <property type="entry name" value="Homeodomain-like"/>
    <property type="match status" value="1"/>
</dbReference>
<evidence type="ECO:0000313" key="7">
    <source>
        <dbReference type="Proteomes" id="UP000277256"/>
    </source>
</evidence>
<proteinExistence type="predicted"/>
<keyword evidence="3" id="KW-0804">Transcription</keyword>
<dbReference type="PRINTS" id="PR00455">
    <property type="entry name" value="HTHTETR"/>
</dbReference>
<dbReference type="GO" id="GO:0003700">
    <property type="term" value="F:DNA-binding transcription factor activity"/>
    <property type="evidence" value="ECO:0007669"/>
    <property type="project" value="TreeGrafter"/>
</dbReference>
<evidence type="ECO:0000256" key="4">
    <source>
        <dbReference type="PROSITE-ProRule" id="PRU00335"/>
    </source>
</evidence>
<comment type="caution">
    <text evidence="6">The sequence shown here is derived from an EMBL/GenBank/DDBJ whole genome shotgun (WGS) entry which is preliminary data.</text>
</comment>
<feature type="domain" description="HTH tetR-type" evidence="5">
    <location>
        <begin position="11"/>
        <end position="71"/>
    </location>
</feature>
<dbReference type="PANTHER" id="PTHR30055:SF148">
    <property type="entry name" value="TETR-FAMILY TRANSCRIPTIONAL REGULATOR"/>
    <property type="match status" value="1"/>
</dbReference>
<evidence type="ECO:0000256" key="3">
    <source>
        <dbReference type="ARBA" id="ARBA00023163"/>
    </source>
</evidence>
<dbReference type="Gene3D" id="1.10.357.10">
    <property type="entry name" value="Tetracycline Repressor, domain 2"/>
    <property type="match status" value="1"/>
</dbReference>
<evidence type="ECO:0000256" key="2">
    <source>
        <dbReference type="ARBA" id="ARBA00023125"/>
    </source>
</evidence>
<evidence type="ECO:0000256" key="1">
    <source>
        <dbReference type="ARBA" id="ARBA00023015"/>
    </source>
</evidence>
<dbReference type="InterPro" id="IPR050109">
    <property type="entry name" value="HTH-type_TetR-like_transc_reg"/>
</dbReference>
<dbReference type="InterPro" id="IPR011075">
    <property type="entry name" value="TetR_C"/>
</dbReference>
<name>A0A426V4G2_9ACTN</name>
<accession>A0A426V4G2</accession>
<dbReference type="Proteomes" id="UP000277256">
    <property type="component" value="Unassembled WGS sequence"/>
</dbReference>
<dbReference type="InterPro" id="IPR009057">
    <property type="entry name" value="Homeodomain-like_sf"/>
</dbReference>
<reference evidence="6 7" key="1">
    <citation type="submission" date="2018-12" db="EMBL/GenBank/DDBJ databases">
        <title>Glycomyces sp. YIM 121974 draft genome.</title>
        <authorList>
            <person name="Li Q."/>
        </authorList>
    </citation>
    <scope>NUCLEOTIDE SEQUENCE [LARGE SCALE GENOMIC DNA]</scope>
    <source>
        <strain evidence="6 7">YIM 121974</strain>
    </source>
</reference>
<dbReference type="RefSeq" id="WP_125246187.1">
    <property type="nucleotide sequence ID" value="NZ_RSEB01000001.1"/>
</dbReference>
<gene>
    <name evidence="6" type="ORF">EIW28_02825</name>
</gene>
<keyword evidence="2 4" id="KW-0238">DNA-binding</keyword>
<dbReference type="Pfam" id="PF16859">
    <property type="entry name" value="TetR_C_11"/>
    <property type="match status" value="1"/>
</dbReference>